<dbReference type="EMBL" id="LT604072">
    <property type="protein sequence ID" value="SCB05766.1"/>
    <property type="molecule type" value="Genomic_DNA"/>
</dbReference>
<sequence>MAELGEDAFDDSDALLATARMGIAASLAAYLGSAAQTAHLLDVLKRSPS</sequence>
<dbReference type="AlphaFoldDB" id="A0A1C3TRE9"/>
<dbReference type="Proteomes" id="UP000093071">
    <property type="component" value="Chromosome I"/>
</dbReference>
<dbReference type="PATRIC" id="fig|1261556.5.peg.3190"/>
<dbReference type="RefSeq" id="WP_003479896.1">
    <property type="nucleotide sequence ID" value="NZ_LT604072.1"/>
</dbReference>
<reference evidence="2" key="1">
    <citation type="submission" date="2016-07" db="EMBL/GenBank/DDBJ databases">
        <authorList>
            <person name="Jaenicke Sebastian"/>
        </authorList>
    </citation>
    <scope>NUCLEOTIDE SEQUENCE [LARGE SCALE GENOMIC DNA]</scope>
</reference>
<gene>
    <name evidence="1" type="ORF">BN444_03308</name>
</gene>
<evidence type="ECO:0000313" key="2">
    <source>
        <dbReference type="Proteomes" id="UP000093071"/>
    </source>
</evidence>
<accession>A0A1C3TRE9</accession>
<proteinExistence type="predicted"/>
<evidence type="ECO:0000313" key="1">
    <source>
        <dbReference type="EMBL" id="SCB05766.1"/>
    </source>
</evidence>
<protein>
    <submittedName>
        <fullName evidence="1">Uncharacterized protein</fullName>
    </submittedName>
</protein>
<name>A0A1C3TRE9_XANCT</name>
<organism evidence="1 2">
    <name type="scientific">Xanthomonas translucens pv. translucens DSM 18974</name>
    <dbReference type="NCBI Taxonomy" id="1261556"/>
    <lineage>
        <taxon>Bacteria</taxon>
        <taxon>Pseudomonadati</taxon>
        <taxon>Pseudomonadota</taxon>
        <taxon>Gammaproteobacteria</taxon>
        <taxon>Lysobacterales</taxon>
        <taxon>Lysobacteraceae</taxon>
        <taxon>Xanthomonas</taxon>
        <taxon>Xanthomonas translucens group</taxon>
    </lineage>
</organism>